<evidence type="ECO:0000313" key="2">
    <source>
        <dbReference type="Proteomes" id="UP001320706"/>
    </source>
</evidence>
<name>A0ACC3SIN5_9PEZI</name>
<sequence length="730" mass="84045">MAELGQVTDVPKYHALLHNGKNNALYDVLAVNPLKRKVEEIEDRCVEPSNLELQSRLDILQIVLKGERKHHKATLQIMRVEKDAEIKKKDGEIAEMTSEIKMKDDEIAGLKSEKKYHKASWENERVVKDAEIKKRDDEIADLKWKLAATQYYSSASLPTPDATPIKFQDAVAGAENTDPMDEDSQGDLFQTEVEGIEGAEYDSMDTDPDPQTPVRATLCHDMLDSPMSGSTAGEVTGLRMSVREYLKLKAQLRRHKERKERYAFLKERKQQRLSDMKDTSYDDKAGLLKDILQEQQKARSDHLQARQDDRIAFESLHNKFQADLKNLKDSMEASTRQAIQNLQAGNKRLVDERKDAIALATSGQSKEIHGPDLKDWKDIMETFMRQERLNSQVAYKRMFDECKNAIGSATSQHSEEIRGLHSEITQLKSSLEQERVRQEQNFENEKKKLNDSYIKAVQDAKNNEEQERLCQEQNFENEKKRWNEAYDKAVQDEHQRRLQEQATFEDEKMNLSDIHKYEQDQWLAEESRLKQRIIDLEAPQDPQQAPEDTPSSHDAFMQSSPSPVQQQNTNRYTPLERMEDQEINRRRAALYKRYLPGPTLTHGRPAFKAAGRLAGRSLTVNENRGRRNTRPTAYELSLRDDLPDHEDGDQTDPSFNDQLGAGDPEVESEDDDDDMEHEVATSGTTSVNNVTKFFKSLRVQKRKSLKVRNRRNIPRAPEEPGEDAPMDNPE</sequence>
<gene>
    <name evidence="1" type="ORF">M8818_002173</name>
</gene>
<dbReference type="EMBL" id="JAMKPW020000009">
    <property type="protein sequence ID" value="KAK8215163.1"/>
    <property type="molecule type" value="Genomic_DNA"/>
</dbReference>
<accession>A0ACC3SIN5</accession>
<comment type="caution">
    <text evidence="1">The sequence shown here is derived from an EMBL/GenBank/DDBJ whole genome shotgun (WGS) entry which is preliminary data.</text>
</comment>
<evidence type="ECO:0000313" key="1">
    <source>
        <dbReference type="EMBL" id="KAK8215163.1"/>
    </source>
</evidence>
<protein>
    <submittedName>
        <fullName evidence="1">Uncharacterized protein</fullName>
    </submittedName>
</protein>
<keyword evidence="2" id="KW-1185">Reference proteome</keyword>
<proteinExistence type="predicted"/>
<organism evidence="1 2">
    <name type="scientific">Zalaria obscura</name>
    <dbReference type="NCBI Taxonomy" id="2024903"/>
    <lineage>
        <taxon>Eukaryota</taxon>
        <taxon>Fungi</taxon>
        <taxon>Dikarya</taxon>
        <taxon>Ascomycota</taxon>
        <taxon>Pezizomycotina</taxon>
        <taxon>Dothideomycetes</taxon>
        <taxon>Dothideomycetidae</taxon>
        <taxon>Dothideales</taxon>
        <taxon>Zalariaceae</taxon>
        <taxon>Zalaria</taxon>
    </lineage>
</organism>
<dbReference type="Proteomes" id="UP001320706">
    <property type="component" value="Unassembled WGS sequence"/>
</dbReference>
<reference evidence="1" key="1">
    <citation type="submission" date="2024-02" db="EMBL/GenBank/DDBJ databases">
        <title>Metagenome Assembled Genome of Zalaria obscura JY119.</title>
        <authorList>
            <person name="Vighnesh L."/>
            <person name="Jagadeeshwari U."/>
            <person name="Venkata Ramana C."/>
            <person name="Sasikala C."/>
        </authorList>
    </citation>
    <scope>NUCLEOTIDE SEQUENCE</scope>
    <source>
        <strain evidence="1">JY119</strain>
    </source>
</reference>